<organism evidence="2 3">
    <name type="scientific">Brassica cretica</name>
    <name type="common">Mustard</name>
    <dbReference type="NCBI Taxonomy" id="69181"/>
    <lineage>
        <taxon>Eukaryota</taxon>
        <taxon>Viridiplantae</taxon>
        <taxon>Streptophyta</taxon>
        <taxon>Embryophyta</taxon>
        <taxon>Tracheophyta</taxon>
        <taxon>Spermatophyta</taxon>
        <taxon>Magnoliopsida</taxon>
        <taxon>eudicotyledons</taxon>
        <taxon>Gunneridae</taxon>
        <taxon>Pentapetalae</taxon>
        <taxon>rosids</taxon>
        <taxon>malvids</taxon>
        <taxon>Brassicales</taxon>
        <taxon>Brassicaceae</taxon>
        <taxon>Brassiceae</taxon>
        <taxon>Brassica</taxon>
    </lineage>
</organism>
<evidence type="ECO:0000313" key="3">
    <source>
        <dbReference type="Proteomes" id="UP000712281"/>
    </source>
</evidence>
<gene>
    <name evidence="2" type="ORF">F2Q68_00038270</name>
</gene>
<accession>A0A8S9MJL0</accession>
<comment type="caution">
    <text evidence="2">The sequence shown here is derived from an EMBL/GenBank/DDBJ whole genome shotgun (WGS) entry which is preliminary data.</text>
</comment>
<reference evidence="2" key="1">
    <citation type="submission" date="2019-12" db="EMBL/GenBank/DDBJ databases">
        <title>Genome sequencing and annotation of Brassica cretica.</title>
        <authorList>
            <person name="Studholme D.J."/>
            <person name="Sarris P.F."/>
        </authorList>
    </citation>
    <scope>NUCLEOTIDE SEQUENCE</scope>
    <source>
        <strain evidence="2">PFS-001/15</strain>
        <tissue evidence="2">Leaf</tissue>
    </source>
</reference>
<proteinExistence type="predicted"/>
<evidence type="ECO:0000313" key="2">
    <source>
        <dbReference type="EMBL" id="KAF2618627.1"/>
    </source>
</evidence>
<dbReference type="PROSITE" id="PS51257">
    <property type="entry name" value="PROKAR_LIPOPROTEIN"/>
    <property type="match status" value="1"/>
</dbReference>
<dbReference type="AlphaFoldDB" id="A0A8S9MJL0"/>
<feature type="signal peptide" evidence="1">
    <location>
        <begin position="1"/>
        <end position="18"/>
    </location>
</feature>
<dbReference type="EMBL" id="QGKW02000007">
    <property type="protein sequence ID" value="KAF2618627.1"/>
    <property type="molecule type" value="Genomic_DNA"/>
</dbReference>
<name>A0A8S9MJL0_BRACR</name>
<dbReference type="Proteomes" id="UP000712281">
    <property type="component" value="Unassembled WGS sequence"/>
</dbReference>
<evidence type="ECO:0008006" key="4">
    <source>
        <dbReference type="Google" id="ProtNLM"/>
    </source>
</evidence>
<sequence>MRPAPLSCLFLQWTGVCGCGCLGFARSGWCCCGHEQSLSPPPSPFFDGHGFVDVVVWDCKECMVLLWTWDMCVEDGFDHPTRPEE</sequence>
<keyword evidence="1" id="KW-0732">Signal</keyword>
<feature type="chain" id="PRO_5035852732" description="Secreted protein" evidence="1">
    <location>
        <begin position="19"/>
        <end position="85"/>
    </location>
</feature>
<evidence type="ECO:0000256" key="1">
    <source>
        <dbReference type="SAM" id="SignalP"/>
    </source>
</evidence>
<protein>
    <recommendedName>
        <fullName evidence="4">Secreted protein</fullName>
    </recommendedName>
</protein>